<keyword evidence="3" id="KW-1185">Reference proteome</keyword>
<gene>
    <name evidence="2" type="ORF">E2C01_069551</name>
</gene>
<sequence>MFNARSRRPSAPQVGGRPRGKRNDAADQSTNWSVLDSLAQHLPSVITPFPRLHPAAVLQQWLISLINDVE</sequence>
<comment type="caution">
    <text evidence="2">The sequence shown here is derived from an EMBL/GenBank/DDBJ whole genome shotgun (WGS) entry which is preliminary data.</text>
</comment>
<organism evidence="2 3">
    <name type="scientific">Portunus trituberculatus</name>
    <name type="common">Swimming crab</name>
    <name type="synonym">Neptunus trituberculatus</name>
    <dbReference type="NCBI Taxonomy" id="210409"/>
    <lineage>
        <taxon>Eukaryota</taxon>
        <taxon>Metazoa</taxon>
        <taxon>Ecdysozoa</taxon>
        <taxon>Arthropoda</taxon>
        <taxon>Crustacea</taxon>
        <taxon>Multicrustacea</taxon>
        <taxon>Malacostraca</taxon>
        <taxon>Eumalacostraca</taxon>
        <taxon>Eucarida</taxon>
        <taxon>Decapoda</taxon>
        <taxon>Pleocyemata</taxon>
        <taxon>Brachyura</taxon>
        <taxon>Eubrachyura</taxon>
        <taxon>Portunoidea</taxon>
        <taxon>Portunidae</taxon>
        <taxon>Portuninae</taxon>
        <taxon>Portunus</taxon>
    </lineage>
</organism>
<proteinExistence type="predicted"/>
<name>A0A5B7I140_PORTR</name>
<evidence type="ECO:0000313" key="2">
    <source>
        <dbReference type="EMBL" id="MPC75167.1"/>
    </source>
</evidence>
<evidence type="ECO:0000256" key="1">
    <source>
        <dbReference type="SAM" id="MobiDB-lite"/>
    </source>
</evidence>
<accession>A0A5B7I140</accession>
<dbReference type="EMBL" id="VSRR010040513">
    <property type="protein sequence ID" value="MPC75167.1"/>
    <property type="molecule type" value="Genomic_DNA"/>
</dbReference>
<evidence type="ECO:0000313" key="3">
    <source>
        <dbReference type="Proteomes" id="UP000324222"/>
    </source>
</evidence>
<dbReference type="AlphaFoldDB" id="A0A5B7I140"/>
<feature type="region of interest" description="Disordered" evidence="1">
    <location>
        <begin position="1"/>
        <end position="29"/>
    </location>
</feature>
<protein>
    <submittedName>
        <fullName evidence="2">Uncharacterized protein</fullName>
    </submittedName>
</protein>
<reference evidence="2 3" key="1">
    <citation type="submission" date="2019-05" db="EMBL/GenBank/DDBJ databases">
        <title>Another draft genome of Portunus trituberculatus and its Hox gene families provides insights of decapod evolution.</title>
        <authorList>
            <person name="Jeong J.-H."/>
            <person name="Song I."/>
            <person name="Kim S."/>
            <person name="Choi T."/>
            <person name="Kim D."/>
            <person name="Ryu S."/>
            <person name="Kim W."/>
        </authorList>
    </citation>
    <scope>NUCLEOTIDE SEQUENCE [LARGE SCALE GENOMIC DNA]</scope>
    <source>
        <tissue evidence="2">Muscle</tissue>
    </source>
</reference>
<dbReference type="Proteomes" id="UP000324222">
    <property type="component" value="Unassembled WGS sequence"/>
</dbReference>